<dbReference type="EnsemblMetazoa" id="MESCA000808-RA">
    <property type="protein sequence ID" value="MESCA000808-PA"/>
    <property type="gene ID" value="MESCA000808"/>
</dbReference>
<dbReference type="InterPro" id="IPR015940">
    <property type="entry name" value="UBA"/>
</dbReference>
<dbReference type="Gene3D" id="1.10.8.10">
    <property type="entry name" value="DNA helicase RuvA subunit, C-terminal domain"/>
    <property type="match status" value="1"/>
</dbReference>
<feature type="domain" description="UBA" evidence="2">
    <location>
        <begin position="137"/>
        <end position="174"/>
    </location>
</feature>
<dbReference type="Pfam" id="PF00627">
    <property type="entry name" value="UBA"/>
    <property type="match status" value="1"/>
</dbReference>
<dbReference type="SMART" id="SM00165">
    <property type="entry name" value="UBA"/>
    <property type="match status" value="1"/>
</dbReference>
<dbReference type="Proteomes" id="UP000015102">
    <property type="component" value="Unassembled WGS sequence"/>
</dbReference>
<dbReference type="SUPFAM" id="SSF46934">
    <property type="entry name" value="UBA-like"/>
    <property type="match status" value="1"/>
</dbReference>
<dbReference type="Pfam" id="PF00240">
    <property type="entry name" value="ubiquitin"/>
    <property type="match status" value="1"/>
</dbReference>
<reference evidence="5" key="1">
    <citation type="submission" date="2013-02" db="EMBL/GenBank/DDBJ databases">
        <authorList>
            <person name="Hughes D."/>
        </authorList>
    </citation>
    <scope>NUCLEOTIDE SEQUENCE</scope>
    <source>
        <strain>Durham</strain>
        <strain evidence="5">NC isolate 2 -- Noor lab</strain>
    </source>
</reference>
<dbReference type="InterPro" id="IPR009060">
    <property type="entry name" value="UBA-like_sf"/>
</dbReference>
<feature type="compositionally biased region" description="Basic and acidic residues" evidence="1">
    <location>
        <begin position="99"/>
        <end position="115"/>
    </location>
</feature>
<feature type="domain" description="Ubiquitin-like" evidence="3">
    <location>
        <begin position="1"/>
        <end position="75"/>
    </location>
</feature>
<accession>T1GC13</accession>
<dbReference type="PROSITE" id="PS50030">
    <property type="entry name" value="UBA"/>
    <property type="match status" value="1"/>
</dbReference>
<dbReference type="HOGENOM" id="CLU_040364_2_0_1"/>
<dbReference type="EMBL" id="CAQQ02105617">
    <property type="status" value="NOT_ANNOTATED_CDS"/>
    <property type="molecule type" value="Genomic_DNA"/>
</dbReference>
<dbReference type="GO" id="GO:0005654">
    <property type="term" value="C:nucleoplasm"/>
    <property type="evidence" value="ECO:0007669"/>
    <property type="project" value="TreeGrafter"/>
</dbReference>
<evidence type="ECO:0000259" key="2">
    <source>
        <dbReference type="PROSITE" id="PS50030"/>
    </source>
</evidence>
<dbReference type="GO" id="GO:0043130">
    <property type="term" value="F:ubiquitin binding"/>
    <property type="evidence" value="ECO:0007669"/>
    <property type="project" value="TreeGrafter"/>
</dbReference>
<dbReference type="GO" id="GO:0043161">
    <property type="term" value="P:proteasome-mediated ubiquitin-dependent protein catabolic process"/>
    <property type="evidence" value="ECO:0007669"/>
    <property type="project" value="TreeGrafter"/>
</dbReference>
<dbReference type="PROSITE" id="PS50053">
    <property type="entry name" value="UBIQUITIN_2"/>
    <property type="match status" value="1"/>
</dbReference>
<dbReference type="CDD" id="cd01805">
    <property type="entry name" value="Ubl_Rad23"/>
    <property type="match status" value="1"/>
</dbReference>
<dbReference type="InterPro" id="IPR029071">
    <property type="entry name" value="Ubiquitin-like_domsf"/>
</dbReference>
<dbReference type="CDD" id="cd14280">
    <property type="entry name" value="UBA1_Rad23_like"/>
    <property type="match status" value="1"/>
</dbReference>
<dbReference type="FunFam" id="3.10.20.90:FF:000254">
    <property type="entry name" value="UV excision repair protein Rad23"/>
    <property type="match status" value="1"/>
</dbReference>
<dbReference type="OMA" id="CMVKKPK"/>
<dbReference type="GO" id="GO:0031593">
    <property type="term" value="F:polyubiquitin modification-dependent protein binding"/>
    <property type="evidence" value="ECO:0007669"/>
    <property type="project" value="TreeGrafter"/>
</dbReference>
<dbReference type="PANTHER" id="PTHR10621:SF0">
    <property type="entry name" value="UV EXCISION REPAIR PROTEIN RAD23"/>
    <property type="match status" value="1"/>
</dbReference>
<dbReference type="GO" id="GO:0070628">
    <property type="term" value="F:proteasome binding"/>
    <property type="evidence" value="ECO:0007669"/>
    <property type="project" value="TreeGrafter"/>
</dbReference>
<dbReference type="FunFam" id="1.10.8.10:FF:000003">
    <property type="entry name" value="UV excision repair protein RAD23 homolog"/>
    <property type="match status" value="1"/>
</dbReference>
<evidence type="ECO:0008006" key="6">
    <source>
        <dbReference type="Google" id="ProtNLM"/>
    </source>
</evidence>
<evidence type="ECO:0000259" key="3">
    <source>
        <dbReference type="PROSITE" id="PS50053"/>
    </source>
</evidence>
<dbReference type="Gene3D" id="3.10.20.90">
    <property type="entry name" value="Phosphatidylinositol 3-kinase Catalytic Subunit, Chain A, domain 1"/>
    <property type="match status" value="1"/>
</dbReference>
<keyword evidence="5" id="KW-1185">Reference proteome</keyword>
<evidence type="ECO:0000313" key="5">
    <source>
        <dbReference type="Proteomes" id="UP000015102"/>
    </source>
</evidence>
<feature type="region of interest" description="Disordered" evidence="1">
    <location>
        <begin position="81"/>
        <end position="115"/>
    </location>
</feature>
<dbReference type="AlphaFoldDB" id="T1GC13"/>
<dbReference type="GO" id="GO:0005829">
    <property type="term" value="C:cytosol"/>
    <property type="evidence" value="ECO:0007669"/>
    <property type="project" value="TreeGrafter"/>
</dbReference>
<evidence type="ECO:0000256" key="1">
    <source>
        <dbReference type="SAM" id="MobiDB-lite"/>
    </source>
</evidence>
<sequence>MLITFKTLQQISFTIEVDPKISVAELKTEIFKKNGPDFPAENLNLIYAGVILDDARNVESYNIDEKKFIVVMVKKLNVASSSSASSTSAAASETPKQPPVEKKEETQQPEQKKEEVAVAAVSAAAAAPEPTASISGDLDETVKSIMEMGYDRQMVEQALRASFNNPERAVEYLI</sequence>
<protein>
    <recommendedName>
        <fullName evidence="6">UV excision repair protein RAD23</fullName>
    </recommendedName>
</protein>
<dbReference type="SMART" id="SM00213">
    <property type="entry name" value="UBQ"/>
    <property type="match status" value="1"/>
</dbReference>
<reference evidence="4" key="2">
    <citation type="submission" date="2015-06" db="UniProtKB">
        <authorList>
            <consortium name="EnsemblMetazoa"/>
        </authorList>
    </citation>
    <scope>IDENTIFICATION</scope>
</reference>
<evidence type="ECO:0000313" key="4">
    <source>
        <dbReference type="EnsemblMetazoa" id="MESCA000808-PA"/>
    </source>
</evidence>
<organism evidence="4 5">
    <name type="scientific">Megaselia scalaris</name>
    <name type="common">Humpbacked fly</name>
    <name type="synonym">Phora scalaris</name>
    <dbReference type="NCBI Taxonomy" id="36166"/>
    <lineage>
        <taxon>Eukaryota</taxon>
        <taxon>Metazoa</taxon>
        <taxon>Ecdysozoa</taxon>
        <taxon>Arthropoda</taxon>
        <taxon>Hexapoda</taxon>
        <taxon>Insecta</taxon>
        <taxon>Pterygota</taxon>
        <taxon>Neoptera</taxon>
        <taxon>Endopterygota</taxon>
        <taxon>Diptera</taxon>
        <taxon>Brachycera</taxon>
        <taxon>Muscomorpha</taxon>
        <taxon>Platypezoidea</taxon>
        <taxon>Phoridae</taxon>
        <taxon>Megaseliini</taxon>
        <taxon>Megaselia</taxon>
    </lineage>
</organism>
<name>T1GC13_MEGSC</name>
<proteinExistence type="predicted"/>
<dbReference type="InterPro" id="IPR000626">
    <property type="entry name" value="Ubiquitin-like_dom"/>
</dbReference>
<feature type="compositionally biased region" description="Low complexity" evidence="1">
    <location>
        <begin position="81"/>
        <end position="95"/>
    </location>
</feature>
<dbReference type="STRING" id="36166.T1GC13"/>
<dbReference type="SUPFAM" id="SSF54236">
    <property type="entry name" value="Ubiquitin-like"/>
    <property type="match status" value="1"/>
</dbReference>
<dbReference type="PANTHER" id="PTHR10621">
    <property type="entry name" value="UV EXCISION REPAIR PROTEIN RAD23"/>
    <property type="match status" value="1"/>
</dbReference>